<dbReference type="AlphaFoldDB" id="J4WVX3"/>
<gene>
    <name evidence="1" type="ORF">NT02SARS_1290</name>
</gene>
<evidence type="ECO:0000313" key="2">
    <source>
        <dbReference type="Proteomes" id="UP000010116"/>
    </source>
</evidence>
<protein>
    <submittedName>
        <fullName evidence="1">Uncharacterized protein</fullName>
    </submittedName>
</protein>
<dbReference type="Proteomes" id="UP000010116">
    <property type="component" value="Unassembled WGS sequence"/>
</dbReference>
<dbReference type="EMBL" id="JH611193">
    <property type="protein sequence ID" value="EJP72465.1"/>
    <property type="molecule type" value="Genomic_DNA"/>
</dbReference>
<proteinExistence type="predicted"/>
<organism evidence="1 2">
    <name type="scientific">SAR86 cluster bacterium SAR86B</name>
    <dbReference type="NCBI Taxonomy" id="1123867"/>
    <lineage>
        <taxon>Bacteria</taxon>
        <taxon>Pseudomonadati</taxon>
        <taxon>Pseudomonadota</taxon>
        <taxon>Gammaproteobacteria</taxon>
        <taxon>SAR86 cluster</taxon>
    </lineage>
</organism>
<dbReference type="HOGENOM" id="CLU_3205128_0_0_6"/>
<name>J4WVX3_9GAMM</name>
<reference evidence="1 2" key="1">
    <citation type="journal article" date="2012" name="ISME J.">
        <title>Genomic insights to SAR86, an abundant and uncultivated marine bacterial lineage.</title>
        <authorList>
            <person name="Dupont C.L."/>
            <person name="Rusch D.B."/>
            <person name="Yooseph S."/>
            <person name="Lombardo M.J."/>
            <person name="Richter R.A."/>
            <person name="Valas R."/>
            <person name="Novotny M."/>
            <person name="Yee-Greenbaum J."/>
            <person name="Selengut J.D."/>
            <person name="Haft D.H."/>
            <person name="Halpern A.L."/>
            <person name="Lasken R.S."/>
            <person name="Nealson K."/>
            <person name="Friedman R."/>
            <person name="Venter J.C."/>
        </authorList>
    </citation>
    <scope>NUCLEOTIDE SEQUENCE [LARGE SCALE GENOMIC DNA]</scope>
</reference>
<accession>J4WVX3</accession>
<evidence type="ECO:0000313" key="1">
    <source>
        <dbReference type="EMBL" id="EJP72465.1"/>
    </source>
</evidence>
<sequence>MAINLIKLLFSERIETISPSPIPNNNEISNDHKKIIKAIGLRINE</sequence>